<evidence type="ECO:0000256" key="6">
    <source>
        <dbReference type="PROSITE-ProRule" id="PRU00354"/>
    </source>
</evidence>
<dbReference type="HAMAP" id="MF_00198">
    <property type="entry name" value="Spermidine_synth"/>
    <property type="match status" value="1"/>
</dbReference>
<dbReference type="InterPro" id="IPR030374">
    <property type="entry name" value="PABS"/>
</dbReference>
<dbReference type="PROSITE" id="PS51006">
    <property type="entry name" value="PABS_2"/>
    <property type="match status" value="1"/>
</dbReference>
<evidence type="ECO:0000256" key="2">
    <source>
        <dbReference type="ARBA" id="ARBA00022679"/>
    </source>
</evidence>
<comment type="subcellular location">
    <subcellularLocation>
        <location evidence="5">Cell membrane</location>
        <topology evidence="5">Multi-pass membrane protein</topology>
    </subcellularLocation>
</comment>
<dbReference type="PROSITE" id="PS01330">
    <property type="entry name" value="PABS_1"/>
    <property type="match status" value="1"/>
</dbReference>
<feature type="transmembrane region" description="Helical" evidence="5">
    <location>
        <begin position="605"/>
        <end position="625"/>
    </location>
</feature>
<feature type="transmembrane region" description="Helical" evidence="5">
    <location>
        <begin position="571"/>
        <end position="599"/>
    </location>
</feature>
<feature type="transmembrane region" description="Helical" evidence="5">
    <location>
        <begin position="738"/>
        <end position="755"/>
    </location>
</feature>
<accession>A0A7V4U106</accession>
<comment type="caution">
    <text evidence="5 6">Lacks conserved residue(s) required for the propagation of feature annotation.</text>
</comment>
<feature type="transmembrane region" description="Helical" evidence="5">
    <location>
        <begin position="117"/>
        <end position="141"/>
    </location>
</feature>
<reference evidence="8" key="1">
    <citation type="journal article" date="2020" name="mSystems">
        <title>Genome- and Community-Level Interaction Insights into Carbon Utilization and Element Cycling Functions of Hydrothermarchaeota in Hydrothermal Sediment.</title>
        <authorList>
            <person name="Zhou Z."/>
            <person name="Liu Y."/>
            <person name="Xu W."/>
            <person name="Pan J."/>
            <person name="Luo Z.H."/>
            <person name="Li M."/>
        </authorList>
    </citation>
    <scope>NUCLEOTIDE SEQUENCE [LARGE SCALE GENOMIC DNA]</scope>
    <source>
        <strain evidence="8">HyVt-577</strain>
    </source>
</reference>
<feature type="transmembrane region" description="Helical" evidence="5">
    <location>
        <begin position="189"/>
        <end position="205"/>
    </location>
</feature>
<organism evidence="8">
    <name type="scientific">Caldithrix abyssi</name>
    <dbReference type="NCBI Taxonomy" id="187145"/>
    <lineage>
        <taxon>Bacteria</taxon>
        <taxon>Pseudomonadati</taxon>
        <taxon>Calditrichota</taxon>
        <taxon>Calditrichia</taxon>
        <taxon>Calditrichales</taxon>
        <taxon>Calditrichaceae</taxon>
        <taxon>Caldithrix</taxon>
    </lineage>
</organism>
<feature type="transmembrane region" description="Helical" evidence="5">
    <location>
        <begin position="545"/>
        <end position="564"/>
    </location>
</feature>
<feature type="domain" description="PABS" evidence="7">
    <location>
        <begin position="218"/>
        <end position="466"/>
    </location>
</feature>
<keyword evidence="4 5" id="KW-0620">Polyamine biosynthesis</keyword>
<evidence type="ECO:0000313" key="8">
    <source>
        <dbReference type="EMBL" id="HGY55302.1"/>
    </source>
</evidence>
<feature type="transmembrane region" description="Helical" evidence="5">
    <location>
        <begin position="646"/>
        <end position="664"/>
    </location>
</feature>
<feature type="transmembrane region" description="Helical" evidence="5">
    <location>
        <begin position="162"/>
        <end position="183"/>
    </location>
</feature>
<feature type="transmembrane region" description="Helical" evidence="5">
    <location>
        <begin position="676"/>
        <end position="701"/>
    </location>
</feature>
<dbReference type="Gene3D" id="3.40.50.150">
    <property type="entry name" value="Vaccinia Virus protein VP39"/>
    <property type="match status" value="1"/>
</dbReference>
<dbReference type="Proteomes" id="UP000885779">
    <property type="component" value="Unassembled WGS sequence"/>
</dbReference>
<comment type="subunit">
    <text evidence="5">Homodimer or homotetramer.</text>
</comment>
<feature type="binding site" evidence="5">
    <location>
        <position position="328"/>
    </location>
    <ligand>
        <name>S-methyl-5'-thioadenosine</name>
        <dbReference type="ChEBI" id="CHEBI:17509"/>
    </ligand>
</feature>
<keyword evidence="5" id="KW-0812">Transmembrane</keyword>
<dbReference type="PANTHER" id="PTHR43317">
    <property type="entry name" value="THERMOSPERMINE SYNTHASE ACAULIS5"/>
    <property type="match status" value="1"/>
</dbReference>
<comment type="similarity">
    <text evidence="1 5">Belongs to the spermidine/spermine synthase family.</text>
</comment>
<dbReference type="UniPathway" id="UPA00248">
    <property type="reaction ID" value="UER00314"/>
</dbReference>
<dbReference type="InterPro" id="IPR029063">
    <property type="entry name" value="SAM-dependent_MTases_sf"/>
</dbReference>
<evidence type="ECO:0000259" key="7">
    <source>
        <dbReference type="PROSITE" id="PS51006"/>
    </source>
</evidence>
<comment type="catalytic activity">
    <reaction evidence="5">
        <text>S-adenosyl 3-(methylsulfanyl)propylamine + putrescine = S-methyl-5'-thioadenosine + spermidine + H(+)</text>
        <dbReference type="Rhea" id="RHEA:12721"/>
        <dbReference type="ChEBI" id="CHEBI:15378"/>
        <dbReference type="ChEBI" id="CHEBI:17509"/>
        <dbReference type="ChEBI" id="CHEBI:57443"/>
        <dbReference type="ChEBI" id="CHEBI:57834"/>
        <dbReference type="ChEBI" id="CHEBI:326268"/>
        <dbReference type="EC" id="2.5.1.16"/>
    </reaction>
</comment>
<dbReference type="EMBL" id="DRQG01000061">
    <property type="protein sequence ID" value="HGY55302.1"/>
    <property type="molecule type" value="Genomic_DNA"/>
</dbReference>
<evidence type="ECO:0000256" key="1">
    <source>
        <dbReference type="ARBA" id="ARBA00007867"/>
    </source>
</evidence>
<comment type="caution">
    <text evidence="5">Lacks the conserved Asp active site.</text>
</comment>
<dbReference type="GO" id="GO:0005886">
    <property type="term" value="C:plasma membrane"/>
    <property type="evidence" value="ECO:0007669"/>
    <property type="project" value="UniProtKB-SubCell"/>
</dbReference>
<dbReference type="GO" id="GO:0004766">
    <property type="term" value="F:spermidine synthase activity"/>
    <property type="evidence" value="ECO:0007669"/>
    <property type="project" value="UniProtKB-UniRule"/>
</dbReference>
<keyword evidence="5" id="KW-1003">Cell membrane</keyword>
<dbReference type="EC" id="2.5.1.16" evidence="5"/>
<protein>
    <recommendedName>
        <fullName evidence="5">Polyamine aminopropyltransferase</fullName>
    </recommendedName>
    <alternativeName>
        <fullName evidence="5">Putrescine aminopropyltransferase</fullName>
        <shortName evidence="5">PAPT</shortName>
    </alternativeName>
    <alternativeName>
        <fullName evidence="5">Spermidine synthase</fullName>
        <shortName evidence="5">SPDS</shortName>
        <shortName evidence="5">SPDSY</shortName>
        <ecNumber evidence="5">2.5.1.16</ecNumber>
    </alternativeName>
</protein>
<feature type="transmembrane region" description="Helical" evidence="5">
    <location>
        <begin position="713"/>
        <end position="732"/>
    </location>
</feature>
<evidence type="ECO:0000256" key="3">
    <source>
        <dbReference type="ARBA" id="ARBA00023066"/>
    </source>
</evidence>
<feature type="transmembrane region" description="Helical" evidence="5">
    <location>
        <begin position="79"/>
        <end position="97"/>
    </location>
</feature>
<sequence length="758" mass="84656">MPIPDIKGKVDKPVRVRLLFYLTGFNALSAQVLFLREFLVLFNGNELSIGVILAVWLLWTGIGSYLFGRIKISSGTGLLRFLVFVQATSVVLIPLTLAGIRYSRLLLHILPGESPGFAALFLLAGGWLSLFCLCSGGLFTLGSHYLKPFSTGDLSLAGGRFYWYETVGSALGGLILSVLLLPVLNAMQIAQWIMVLNGIAFFVYYKPVFGKTLSGWLIMAATAGFIIMAGTLDRISLKALWTDFEIIKRVDSPYANLTLLKYENELTLYSNGAAAVRFADTEQAEERVHFALLMHPAPRRVLLIGGGVGGTLEEILKHPSVQQIDYVETDPQIIRIAESASTNLQTLLDSASMINTYFMDGRLYLKQTHHRYDVILLAMGDPQTAALNRFYTREFFSLVKGRLAAGGLFSFQTVGADNYINDMQAEYLHCLNNTLRSVFKQTATIPGASIHFFAARGKQPLRVEADLLLRRLQERRIKTIYIREYYLPFRLMPDRIADLTGRVAPLPATRINSDFYPIGFYHYLMYWSGQHGDFIPRLLAAWFHFPFWQIVLFIAALLVAMMFLTGKKRGAYSIFAMFVMGFSMLALELVLLLAFQFVFGYVYRQLALLIGFFMAGMALGTLLIVRRMPAFLPVKINRLLRMLQSGLILYPPLLFGFIFTADQMNSEFWINISAYLAFPLSAFIGGALGGAQFPLISALYLTQSRRQNIGFIYAMDLAGALLAAIFVGVIYIPLYGLLDSLALIAVLNGALLLIGRKR</sequence>
<keyword evidence="5" id="KW-0472">Membrane</keyword>
<keyword evidence="5" id="KW-1133">Transmembrane helix</keyword>
<dbReference type="GO" id="GO:0008295">
    <property type="term" value="P:spermidine biosynthetic process"/>
    <property type="evidence" value="ECO:0007669"/>
    <property type="project" value="UniProtKB-UniRule"/>
</dbReference>
<feature type="transmembrane region" description="Helical" evidence="5">
    <location>
        <begin position="47"/>
        <end position="67"/>
    </location>
</feature>
<evidence type="ECO:0000256" key="4">
    <source>
        <dbReference type="ARBA" id="ARBA00023115"/>
    </source>
</evidence>
<dbReference type="InterPro" id="IPR030373">
    <property type="entry name" value="PABS_CS"/>
</dbReference>
<feature type="binding site" evidence="5">
    <location>
        <begin position="360"/>
        <end position="361"/>
    </location>
    <ligand>
        <name>S-methyl-5'-thioadenosine</name>
        <dbReference type="ChEBI" id="CHEBI:17509"/>
    </ligand>
</feature>
<proteinExistence type="inferred from homology"/>
<dbReference type="InterPro" id="IPR001045">
    <property type="entry name" value="Spermi_synthase"/>
</dbReference>
<name>A0A7V4U106_CALAY</name>
<dbReference type="PANTHER" id="PTHR43317:SF3">
    <property type="entry name" value="BLR2883 PROTEIN"/>
    <property type="match status" value="1"/>
</dbReference>
<comment type="pathway">
    <text evidence="5">Amine and polyamine biosynthesis; spermidine biosynthesis; spermidine from putrescine: step 1/1.</text>
</comment>
<dbReference type="Pfam" id="PF01564">
    <property type="entry name" value="Spermine_synth"/>
    <property type="match status" value="1"/>
</dbReference>
<feature type="transmembrane region" description="Helical" evidence="5">
    <location>
        <begin position="18"/>
        <end position="35"/>
    </location>
</feature>
<gene>
    <name evidence="5" type="primary">speE</name>
    <name evidence="8" type="ORF">ENK44_06365</name>
</gene>
<comment type="function">
    <text evidence="5">Catalyzes the irreversible transfer of a propylamine group from the amino donor S-adenosylmethioninamine (decarboxy-AdoMet) to putrescine (1,4-diaminobutane) to yield spermidine.</text>
</comment>
<keyword evidence="2 5" id="KW-0808">Transferase</keyword>
<evidence type="ECO:0000256" key="5">
    <source>
        <dbReference type="HAMAP-Rule" id="MF_00198"/>
    </source>
</evidence>
<dbReference type="AlphaFoldDB" id="A0A7V4U106"/>
<keyword evidence="3 5" id="KW-0745">Spermidine biosynthesis</keyword>
<feature type="transmembrane region" description="Helical" evidence="5">
    <location>
        <begin position="212"/>
        <end position="232"/>
    </location>
</feature>
<dbReference type="SUPFAM" id="SSF53335">
    <property type="entry name" value="S-adenosyl-L-methionine-dependent methyltransferases"/>
    <property type="match status" value="1"/>
</dbReference>
<comment type="caution">
    <text evidence="8">The sequence shown here is derived from an EMBL/GenBank/DDBJ whole genome shotgun (WGS) entry which is preliminary data.</text>
</comment>